<proteinExistence type="predicted"/>
<feature type="compositionally biased region" description="Basic and acidic residues" evidence="1">
    <location>
        <begin position="300"/>
        <end position="316"/>
    </location>
</feature>
<dbReference type="AlphaFoldDB" id="A0A7S3P1E4"/>
<protein>
    <submittedName>
        <fullName evidence="2">Uncharacterized protein</fullName>
    </submittedName>
</protein>
<dbReference type="EMBL" id="HBIM01004233">
    <property type="protein sequence ID" value="CAE0405613.1"/>
    <property type="molecule type" value="Transcribed_RNA"/>
</dbReference>
<feature type="compositionally biased region" description="Polar residues" evidence="1">
    <location>
        <begin position="362"/>
        <end position="382"/>
    </location>
</feature>
<accession>A0A7S3P1E4</accession>
<feature type="compositionally biased region" description="Basic and acidic residues" evidence="1">
    <location>
        <begin position="387"/>
        <end position="397"/>
    </location>
</feature>
<feature type="compositionally biased region" description="Low complexity" evidence="1">
    <location>
        <begin position="96"/>
        <end position="107"/>
    </location>
</feature>
<name>A0A7S3P1E4_9STRA</name>
<feature type="region of interest" description="Disordered" evidence="1">
    <location>
        <begin position="300"/>
        <end position="344"/>
    </location>
</feature>
<feature type="compositionally biased region" description="Polar residues" evidence="1">
    <location>
        <begin position="1"/>
        <end position="23"/>
    </location>
</feature>
<feature type="region of interest" description="Disordered" evidence="1">
    <location>
        <begin position="72"/>
        <end position="121"/>
    </location>
</feature>
<sequence length="449" mass="50158">MVMTRHQLSSNIRTRAPRQNSMQESDDAQRGASSSAGGGARRVATPPSVAVAAFQNNRQEEGLSLYEELVRYHRENPDEEEGQKIDFSAENGDLKPAASPAAAQVSAEPRRKPKNGTYRVPVSREYFAARSPSKLGTNSLNQQSIPELAEDPYMTVGEALGKLKELPLPFLDSDFHDTAEDEALARQLQAEEEERAKSSRRAASTSEIPMSSLGQRHSHKQPLSRSHGSIPTNPTTLAGPVRPESHSFGHVPGASFRQTGYPIEHELPIRAEDEIAKQEALLRKIMEENERKQIEWAMKESQRTAVEKQRRSRELPRVPGITDVAWDSPRSPNSRRNNDASDLDWEATQRSALEEYARQQKDLNGQKQSMRNTNTTGQTDLPSRSPPRKEELLKRGKEETAKAIQSGQAVLVKCQCCDRRLRAPVHYSLVYCPKCGNVSPVEPSDIKKR</sequence>
<gene>
    <name evidence="2" type="ORF">ACOF00016_LOCUS3622</name>
</gene>
<feature type="region of interest" description="Disordered" evidence="1">
    <location>
        <begin position="362"/>
        <end position="397"/>
    </location>
</feature>
<reference evidence="2" key="1">
    <citation type="submission" date="2021-01" db="EMBL/GenBank/DDBJ databases">
        <authorList>
            <person name="Corre E."/>
            <person name="Pelletier E."/>
            <person name="Niang G."/>
            <person name="Scheremetjew M."/>
            <person name="Finn R."/>
            <person name="Kale V."/>
            <person name="Holt S."/>
            <person name="Cochrane G."/>
            <person name="Meng A."/>
            <person name="Brown T."/>
            <person name="Cohen L."/>
        </authorList>
    </citation>
    <scope>NUCLEOTIDE SEQUENCE</scope>
    <source>
        <strain evidence="2">CCMP127</strain>
    </source>
</reference>
<evidence type="ECO:0000313" key="2">
    <source>
        <dbReference type="EMBL" id="CAE0405613.1"/>
    </source>
</evidence>
<organism evidence="2">
    <name type="scientific">Amphora coffeiformis</name>
    <dbReference type="NCBI Taxonomy" id="265554"/>
    <lineage>
        <taxon>Eukaryota</taxon>
        <taxon>Sar</taxon>
        <taxon>Stramenopiles</taxon>
        <taxon>Ochrophyta</taxon>
        <taxon>Bacillariophyta</taxon>
        <taxon>Bacillariophyceae</taxon>
        <taxon>Bacillariophycidae</taxon>
        <taxon>Thalassiophysales</taxon>
        <taxon>Catenulaceae</taxon>
        <taxon>Amphora</taxon>
    </lineage>
</organism>
<feature type="compositionally biased region" description="Polar residues" evidence="1">
    <location>
        <begin position="223"/>
        <end position="236"/>
    </location>
</feature>
<feature type="region of interest" description="Disordered" evidence="1">
    <location>
        <begin position="179"/>
        <end position="257"/>
    </location>
</feature>
<evidence type="ECO:0000256" key="1">
    <source>
        <dbReference type="SAM" id="MobiDB-lite"/>
    </source>
</evidence>
<feature type="region of interest" description="Disordered" evidence="1">
    <location>
        <begin position="1"/>
        <end position="55"/>
    </location>
</feature>